<evidence type="ECO:0000259" key="2">
    <source>
        <dbReference type="Pfam" id="PF13473"/>
    </source>
</evidence>
<protein>
    <submittedName>
        <fullName evidence="3">Cupredoxin domain-containing protein</fullName>
    </submittedName>
</protein>
<feature type="domain" description="EfeO-type cupredoxin-like" evidence="2">
    <location>
        <begin position="71"/>
        <end position="140"/>
    </location>
</feature>
<gene>
    <name evidence="3" type="ORF">P9989_20400</name>
</gene>
<keyword evidence="1" id="KW-1133">Transmembrane helix</keyword>
<accession>A0ABY8IXY0</accession>
<reference evidence="3 4" key="1">
    <citation type="submission" date="2023-04" db="EMBL/GenBank/DDBJ databases">
        <title>Genome sequence of Halobacillus naozhouensis KACC 21980.</title>
        <authorList>
            <person name="Kim S."/>
            <person name="Heo J."/>
            <person name="Kwon S.-W."/>
        </authorList>
    </citation>
    <scope>NUCLEOTIDE SEQUENCE [LARGE SCALE GENOMIC DNA]</scope>
    <source>
        <strain evidence="3 4">KCTC 13234</strain>
    </source>
</reference>
<evidence type="ECO:0000256" key="1">
    <source>
        <dbReference type="SAM" id="Phobius"/>
    </source>
</evidence>
<sequence>MKILFITKRKIGVFVGILVAMALAFFIGTSLWGSEAVPTLSKPASADTRIIHLVTGEFKSKTADGEEIEAYRWDPGTIYVSEGEPFRLNIYGVSGKEHPFRIEGTDVKGVVQKGKETIVDLKFDEEGVYKLICTTHSDIQSNGPMIAYIVVD</sequence>
<dbReference type="RefSeq" id="WP_283076673.1">
    <property type="nucleotide sequence ID" value="NZ_CP121671.1"/>
</dbReference>
<dbReference type="InterPro" id="IPR028096">
    <property type="entry name" value="EfeO_Cupredoxin"/>
</dbReference>
<dbReference type="Pfam" id="PF13473">
    <property type="entry name" value="Cupredoxin_1"/>
    <property type="match status" value="1"/>
</dbReference>
<keyword evidence="1" id="KW-0812">Transmembrane</keyword>
<dbReference type="EMBL" id="CP121671">
    <property type="protein sequence ID" value="WFT74677.1"/>
    <property type="molecule type" value="Genomic_DNA"/>
</dbReference>
<dbReference type="SUPFAM" id="SSF49503">
    <property type="entry name" value="Cupredoxins"/>
    <property type="match status" value="1"/>
</dbReference>
<dbReference type="Proteomes" id="UP001221597">
    <property type="component" value="Chromosome"/>
</dbReference>
<keyword evidence="4" id="KW-1185">Reference proteome</keyword>
<keyword evidence="1" id="KW-0472">Membrane</keyword>
<proteinExistence type="predicted"/>
<organism evidence="3 4">
    <name type="scientific">Halobacillus naozhouensis</name>
    <dbReference type="NCBI Taxonomy" id="554880"/>
    <lineage>
        <taxon>Bacteria</taxon>
        <taxon>Bacillati</taxon>
        <taxon>Bacillota</taxon>
        <taxon>Bacilli</taxon>
        <taxon>Bacillales</taxon>
        <taxon>Bacillaceae</taxon>
        <taxon>Halobacillus</taxon>
    </lineage>
</organism>
<evidence type="ECO:0000313" key="4">
    <source>
        <dbReference type="Proteomes" id="UP001221597"/>
    </source>
</evidence>
<name>A0ABY8IXY0_9BACI</name>
<dbReference type="Gene3D" id="2.60.40.420">
    <property type="entry name" value="Cupredoxins - blue copper proteins"/>
    <property type="match status" value="1"/>
</dbReference>
<feature type="transmembrane region" description="Helical" evidence="1">
    <location>
        <begin position="12"/>
        <end position="33"/>
    </location>
</feature>
<evidence type="ECO:0000313" key="3">
    <source>
        <dbReference type="EMBL" id="WFT74677.1"/>
    </source>
</evidence>
<dbReference type="InterPro" id="IPR008972">
    <property type="entry name" value="Cupredoxin"/>
</dbReference>